<proteinExistence type="predicted"/>
<dbReference type="Proteomes" id="UP000276215">
    <property type="component" value="Unassembled WGS sequence"/>
</dbReference>
<organism evidence="1 2">
    <name type="scientific">Choiromyces venosus 120613-1</name>
    <dbReference type="NCBI Taxonomy" id="1336337"/>
    <lineage>
        <taxon>Eukaryota</taxon>
        <taxon>Fungi</taxon>
        <taxon>Dikarya</taxon>
        <taxon>Ascomycota</taxon>
        <taxon>Pezizomycotina</taxon>
        <taxon>Pezizomycetes</taxon>
        <taxon>Pezizales</taxon>
        <taxon>Tuberaceae</taxon>
        <taxon>Choiromyces</taxon>
    </lineage>
</organism>
<gene>
    <name evidence="1" type="ORF">L873DRAFT_29203</name>
</gene>
<accession>A0A3N4K6J2</accession>
<dbReference type="EMBL" id="ML120351">
    <property type="protein sequence ID" value="RPB06170.1"/>
    <property type="molecule type" value="Genomic_DNA"/>
</dbReference>
<protein>
    <submittedName>
        <fullName evidence="1">Uncharacterized protein</fullName>
    </submittedName>
</protein>
<keyword evidence="2" id="KW-1185">Reference proteome</keyword>
<evidence type="ECO:0000313" key="2">
    <source>
        <dbReference type="Proteomes" id="UP000276215"/>
    </source>
</evidence>
<dbReference type="AlphaFoldDB" id="A0A3N4K6J2"/>
<reference evidence="1 2" key="1">
    <citation type="journal article" date="2018" name="Nat. Ecol. Evol.">
        <title>Pezizomycetes genomes reveal the molecular basis of ectomycorrhizal truffle lifestyle.</title>
        <authorList>
            <person name="Murat C."/>
            <person name="Payen T."/>
            <person name="Noel B."/>
            <person name="Kuo A."/>
            <person name="Morin E."/>
            <person name="Chen J."/>
            <person name="Kohler A."/>
            <person name="Krizsan K."/>
            <person name="Balestrini R."/>
            <person name="Da Silva C."/>
            <person name="Montanini B."/>
            <person name="Hainaut M."/>
            <person name="Levati E."/>
            <person name="Barry K.W."/>
            <person name="Belfiori B."/>
            <person name="Cichocki N."/>
            <person name="Clum A."/>
            <person name="Dockter R.B."/>
            <person name="Fauchery L."/>
            <person name="Guy J."/>
            <person name="Iotti M."/>
            <person name="Le Tacon F."/>
            <person name="Lindquist E.A."/>
            <person name="Lipzen A."/>
            <person name="Malagnac F."/>
            <person name="Mello A."/>
            <person name="Molinier V."/>
            <person name="Miyauchi S."/>
            <person name="Poulain J."/>
            <person name="Riccioni C."/>
            <person name="Rubini A."/>
            <person name="Sitrit Y."/>
            <person name="Splivallo R."/>
            <person name="Traeger S."/>
            <person name="Wang M."/>
            <person name="Zifcakova L."/>
            <person name="Wipf D."/>
            <person name="Zambonelli A."/>
            <person name="Paolocci F."/>
            <person name="Nowrousian M."/>
            <person name="Ottonello S."/>
            <person name="Baldrian P."/>
            <person name="Spatafora J.W."/>
            <person name="Henrissat B."/>
            <person name="Nagy L.G."/>
            <person name="Aury J.M."/>
            <person name="Wincker P."/>
            <person name="Grigoriev I.V."/>
            <person name="Bonfante P."/>
            <person name="Martin F.M."/>
        </authorList>
    </citation>
    <scope>NUCLEOTIDE SEQUENCE [LARGE SCALE GENOMIC DNA]</scope>
    <source>
        <strain evidence="1 2">120613-1</strain>
    </source>
</reference>
<name>A0A3N4K6J2_9PEZI</name>
<evidence type="ECO:0000313" key="1">
    <source>
        <dbReference type="EMBL" id="RPB06170.1"/>
    </source>
</evidence>
<sequence>MINHYHGVASPNPLFSLLRTTFFYWLQSHKSQSVAAEGEIFLSLIGRCCAPVSLPLCGLN</sequence>